<comment type="caution">
    <text evidence="1">The sequence shown here is derived from an EMBL/GenBank/DDBJ whole genome shotgun (WGS) entry which is preliminary data.</text>
</comment>
<protein>
    <submittedName>
        <fullName evidence="1">Uncharacterized protein</fullName>
    </submittedName>
</protein>
<gene>
    <name evidence="1" type="ORF">EVA_16367</name>
</gene>
<accession>J9FKX4</accession>
<reference evidence="1" key="1">
    <citation type="journal article" date="2012" name="PLoS ONE">
        <title>Gene sets for utilization of primary and secondary nutrition supplies in the distal gut of endangered iberian lynx.</title>
        <authorList>
            <person name="Alcaide M."/>
            <person name="Messina E."/>
            <person name="Richter M."/>
            <person name="Bargiela R."/>
            <person name="Peplies J."/>
            <person name="Huws S.A."/>
            <person name="Newbold C.J."/>
            <person name="Golyshin P.N."/>
            <person name="Simon M.A."/>
            <person name="Lopez G."/>
            <person name="Yakimov M.M."/>
            <person name="Ferrer M."/>
        </authorList>
    </citation>
    <scope>NUCLEOTIDE SEQUENCE</scope>
</reference>
<sequence length="51" mass="6015">MGGRGQNKEISLKTFPNLIHYFRIKNHTCSIHCLRICDNEHRNLPFHSHSL</sequence>
<organism evidence="1">
    <name type="scientific">gut metagenome</name>
    <dbReference type="NCBI Taxonomy" id="749906"/>
    <lineage>
        <taxon>unclassified sequences</taxon>
        <taxon>metagenomes</taxon>
        <taxon>organismal metagenomes</taxon>
    </lineage>
</organism>
<dbReference type="EMBL" id="AMCI01005753">
    <property type="protein sequence ID" value="EJW95526.1"/>
    <property type="molecule type" value="Genomic_DNA"/>
</dbReference>
<name>J9FKX4_9ZZZZ</name>
<dbReference type="AlphaFoldDB" id="J9FKX4"/>
<evidence type="ECO:0000313" key="1">
    <source>
        <dbReference type="EMBL" id="EJW95526.1"/>
    </source>
</evidence>
<proteinExistence type="predicted"/>